<proteinExistence type="predicted"/>
<dbReference type="InterPro" id="IPR013761">
    <property type="entry name" value="SAM/pointed_sf"/>
</dbReference>
<dbReference type="Proteomes" id="UP000247702">
    <property type="component" value="Unassembled WGS sequence"/>
</dbReference>
<evidence type="ECO:0008006" key="3">
    <source>
        <dbReference type="Google" id="ProtNLM"/>
    </source>
</evidence>
<dbReference type="EMBL" id="BEXD01000191">
    <property type="protein sequence ID" value="GBB85118.1"/>
    <property type="molecule type" value="Genomic_DNA"/>
</dbReference>
<sequence length="264" mass="30252">MGGKYTLASTSISVTATGNETVSLEIKKYKTAKLIDFLSKEGDLELEEEDLEIIRKQRVNGHNFFDLTQEELERHGMKLGLAKRLVKFAKECKDKKLRSFSSYKIKKDLKEVLAKHGIEDGQITDIPQFTLSFFTFVNLLPHITNIYYYNKGPHNIDDKDEALLHCLKDIRFRLSNMGTATGKEITLNPQFEVVGEESAGCVDYAIKALEKLICITEGKQHQIAIRFAKARVQEYLNSHWTFPAQRQSLIKNFVLHKLAYLHLV</sequence>
<protein>
    <recommendedName>
        <fullName evidence="3">SAM domain-containing protein</fullName>
    </recommendedName>
</protein>
<dbReference type="Gene3D" id="1.10.150.50">
    <property type="entry name" value="Transcription Factor, Ets-1"/>
    <property type="match status" value="1"/>
</dbReference>
<evidence type="ECO:0000313" key="2">
    <source>
        <dbReference type="Proteomes" id="UP000247702"/>
    </source>
</evidence>
<reference evidence="1 2" key="1">
    <citation type="submission" date="2017-11" db="EMBL/GenBank/DDBJ databases">
        <title>The genome of Rhizophagus clarus HR1 reveals common genetic basis of auxotrophy among arbuscular mycorrhizal fungi.</title>
        <authorList>
            <person name="Kobayashi Y."/>
        </authorList>
    </citation>
    <scope>NUCLEOTIDE SEQUENCE [LARGE SCALE GENOMIC DNA]</scope>
    <source>
        <strain evidence="1 2">HR1</strain>
    </source>
</reference>
<comment type="caution">
    <text evidence="1">The sequence shown here is derived from an EMBL/GenBank/DDBJ whole genome shotgun (WGS) entry which is preliminary data.</text>
</comment>
<organism evidence="1 2">
    <name type="scientific">Rhizophagus clarus</name>
    <dbReference type="NCBI Taxonomy" id="94130"/>
    <lineage>
        <taxon>Eukaryota</taxon>
        <taxon>Fungi</taxon>
        <taxon>Fungi incertae sedis</taxon>
        <taxon>Mucoromycota</taxon>
        <taxon>Glomeromycotina</taxon>
        <taxon>Glomeromycetes</taxon>
        <taxon>Glomerales</taxon>
        <taxon>Glomeraceae</taxon>
        <taxon>Rhizophagus</taxon>
    </lineage>
</organism>
<keyword evidence="2" id="KW-1185">Reference proteome</keyword>
<name>A0A2Z6QWQ4_9GLOM</name>
<accession>A0A2Z6QWQ4</accession>
<evidence type="ECO:0000313" key="1">
    <source>
        <dbReference type="EMBL" id="GBB85118.1"/>
    </source>
</evidence>
<dbReference type="AlphaFoldDB" id="A0A2Z6QWQ4"/>
<gene>
    <name evidence="1" type="ORF">RclHR1_01170002</name>
</gene>